<sequence length="138" mass="14409">MTRSLAAAQRDASKRVAEARRFSIRLPLIGAVRVPPPDQLAFYGVLGGLAVLELIDWPVALAMGLGSALVARHFSEVEQREDQHVLAPAAPAPAKKAAAKKAPAKKAAAKKAPAKKAAAKKAPAEKAVKKAPVKRPSA</sequence>
<feature type="compositionally biased region" description="Basic residues" evidence="1">
    <location>
        <begin position="97"/>
        <end position="119"/>
    </location>
</feature>
<comment type="caution">
    <text evidence="2">The sequence shown here is derived from an EMBL/GenBank/DDBJ whole genome shotgun (WGS) entry which is preliminary data.</text>
</comment>
<feature type="region of interest" description="Disordered" evidence="1">
    <location>
        <begin position="82"/>
        <end position="138"/>
    </location>
</feature>
<protein>
    <recommendedName>
        <fullName evidence="4">Transmembrane protein</fullName>
    </recommendedName>
</protein>
<dbReference type="RefSeq" id="WP_243072994.1">
    <property type="nucleotide sequence ID" value="NZ_JAIVFL010000001.1"/>
</dbReference>
<name>A0ABS9Z0Z3_9MYCO</name>
<feature type="compositionally biased region" description="Basic residues" evidence="1">
    <location>
        <begin position="129"/>
        <end position="138"/>
    </location>
</feature>
<organism evidence="2 3">
    <name type="scientific">Candidatus Mycolicibacterium alkanivorans</name>
    <dbReference type="NCBI Taxonomy" id="2954114"/>
    <lineage>
        <taxon>Bacteria</taxon>
        <taxon>Bacillati</taxon>
        <taxon>Actinomycetota</taxon>
        <taxon>Actinomycetes</taxon>
        <taxon>Mycobacteriales</taxon>
        <taxon>Mycobacteriaceae</taxon>
        <taxon>Mycolicibacterium</taxon>
    </lineage>
</organism>
<dbReference type="EMBL" id="JAIVFL010000001">
    <property type="protein sequence ID" value="MCI4676852.1"/>
    <property type="molecule type" value="Genomic_DNA"/>
</dbReference>
<gene>
    <name evidence="2" type="ORF">K9U37_18975</name>
</gene>
<keyword evidence="3" id="KW-1185">Reference proteome</keyword>
<accession>A0ABS9Z0Z3</accession>
<proteinExistence type="predicted"/>
<feature type="compositionally biased region" description="Low complexity" evidence="1">
    <location>
        <begin position="87"/>
        <end position="96"/>
    </location>
</feature>
<evidence type="ECO:0000256" key="1">
    <source>
        <dbReference type="SAM" id="MobiDB-lite"/>
    </source>
</evidence>
<evidence type="ECO:0000313" key="3">
    <source>
        <dbReference type="Proteomes" id="UP001139068"/>
    </source>
</evidence>
<reference evidence="2" key="1">
    <citation type="journal article" date="2022" name="ISME J.">
        <title>Identification of active gaseous-alkane degraders at natural gas seeps.</title>
        <authorList>
            <person name="Farhan Ul Haque M."/>
            <person name="Hernandez M."/>
            <person name="Crombie A.T."/>
            <person name="Murrell J.C."/>
        </authorList>
    </citation>
    <scope>NUCLEOTIDE SEQUENCE</scope>
    <source>
        <strain evidence="2">ANDR5</strain>
    </source>
</reference>
<dbReference type="Proteomes" id="UP001139068">
    <property type="component" value="Unassembled WGS sequence"/>
</dbReference>
<evidence type="ECO:0000313" key="2">
    <source>
        <dbReference type="EMBL" id="MCI4676852.1"/>
    </source>
</evidence>
<evidence type="ECO:0008006" key="4">
    <source>
        <dbReference type="Google" id="ProtNLM"/>
    </source>
</evidence>